<accession>A0ABX7SJI2</accession>
<keyword evidence="2" id="KW-0732">Signal</keyword>
<feature type="region of interest" description="Disordered" evidence="1">
    <location>
        <begin position="395"/>
        <end position="448"/>
    </location>
</feature>
<reference evidence="3 4" key="1">
    <citation type="submission" date="2020-09" db="EMBL/GenBank/DDBJ databases">
        <title>Brevundimonas sp. LVF1 isolated from an oligotrophic pond in Goettingen, Germany.</title>
        <authorList>
            <person name="Friedrich I."/>
            <person name="Klassen A."/>
            <person name="Neubauer H."/>
            <person name="Schneider D."/>
            <person name="Hertel R."/>
            <person name="Daniel R."/>
        </authorList>
    </citation>
    <scope>NUCLEOTIDE SEQUENCE [LARGE SCALE GENOMIC DNA]</scope>
    <source>
        <strain evidence="3 4">LVF1</strain>
    </source>
</reference>
<dbReference type="RefSeq" id="WP_207824566.1">
    <property type="nucleotide sequence ID" value="NZ_CP062006.1"/>
</dbReference>
<feature type="chain" id="PRO_5045816111" description="Lipoprotein" evidence="2">
    <location>
        <begin position="24"/>
        <end position="448"/>
    </location>
</feature>
<name>A0ABX7SJI2_9CAUL</name>
<evidence type="ECO:0000313" key="3">
    <source>
        <dbReference type="EMBL" id="QTC87849.1"/>
    </source>
</evidence>
<organism evidence="3 4">
    <name type="scientific">Brevundimonas pondensis</name>
    <dbReference type="NCBI Taxonomy" id="2774189"/>
    <lineage>
        <taxon>Bacteria</taxon>
        <taxon>Pseudomonadati</taxon>
        <taxon>Pseudomonadota</taxon>
        <taxon>Alphaproteobacteria</taxon>
        <taxon>Caulobacterales</taxon>
        <taxon>Caulobacteraceae</taxon>
        <taxon>Brevundimonas</taxon>
    </lineage>
</organism>
<gene>
    <name evidence="3" type="ORF">IFE19_00055</name>
</gene>
<protein>
    <recommendedName>
        <fullName evidence="5">Lipoprotein</fullName>
    </recommendedName>
</protein>
<evidence type="ECO:0000313" key="4">
    <source>
        <dbReference type="Proteomes" id="UP000663942"/>
    </source>
</evidence>
<feature type="signal peptide" evidence="2">
    <location>
        <begin position="1"/>
        <end position="23"/>
    </location>
</feature>
<sequence>MGLKAKTVGVLAAGFALAGCVTAVDPVVRNAPLKAALAEPVESLRARSDGGDRQAQYALSFLMKMGLRGVEQNLLGAEALRARAGEMRTQALPVYMPGVNGNPGTTIMTQVSSPGVSDDEARRLDACGAMLLLGEPAMGGSICGSPEAYIDLLPAGAAVREEMVRNLLGARERIDPTGVTDCAATDPLWGDAAFRMTTGDHAGAAAASERIIALCGEDQPSWHARVMRAQIHLDAGEPDAAVAVMAPVPRPAPAPIGVFASQVVMAAEALREDWVGYRRERDAMTAASIAALRAEPQTRVLETFAVQGGEAVLFAREGTLFSGLEGEMVVLIALTDERAAPRAVWLTRRDGFLGQEAVWFLDEYRCDGRSTLAHFDARPSAAVVRDHVERRMKGALEPLSTSSQSGPGLASACRWPVQTAPGLGDDPAVLAREADQTAAASASSTPLP</sequence>
<evidence type="ECO:0008006" key="5">
    <source>
        <dbReference type="Google" id="ProtNLM"/>
    </source>
</evidence>
<dbReference type="PROSITE" id="PS51257">
    <property type="entry name" value="PROKAR_LIPOPROTEIN"/>
    <property type="match status" value="1"/>
</dbReference>
<proteinExistence type="predicted"/>
<evidence type="ECO:0000256" key="2">
    <source>
        <dbReference type="SAM" id="SignalP"/>
    </source>
</evidence>
<keyword evidence="4" id="KW-1185">Reference proteome</keyword>
<dbReference type="Proteomes" id="UP000663942">
    <property type="component" value="Chromosome"/>
</dbReference>
<dbReference type="EMBL" id="CP062006">
    <property type="protein sequence ID" value="QTC87849.1"/>
    <property type="molecule type" value="Genomic_DNA"/>
</dbReference>
<evidence type="ECO:0000256" key="1">
    <source>
        <dbReference type="SAM" id="MobiDB-lite"/>
    </source>
</evidence>
<feature type="compositionally biased region" description="Low complexity" evidence="1">
    <location>
        <begin position="438"/>
        <end position="448"/>
    </location>
</feature>